<dbReference type="GO" id="GO:0008233">
    <property type="term" value="F:peptidase activity"/>
    <property type="evidence" value="ECO:0007669"/>
    <property type="project" value="InterPro"/>
</dbReference>
<gene>
    <name evidence="2" type="ORF">E2R66_12880</name>
</gene>
<dbReference type="Gene3D" id="3.90.70.10">
    <property type="entry name" value="Cysteine proteinases"/>
    <property type="match status" value="1"/>
</dbReference>
<dbReference type="OrthoDB" id="9760358at2"/>
<name>A0A4Y8SE45_9SPHI</name>
<dbReference type="EMBL" id="SOZE01000011">
    <property type="protein sequence ID" value="TFF37363.1"/>
    <property type="molecule type" value="Genomic_DNA"/>
</dbReference>
<reference evidence="2 3" key="1">
    <citation type="journal article" date="2017" name="Int. J. Syst. Evol. Microbiol.">
        <title>Mucilaginibacterpsychrotolerans sp. nov., isolated from peatlands.</title>
        <authorList>
            <person name="Deng Y."/>
            <person name="Shen L."/>
            <person name="Xu B."/>
            <person name="Liu Y."/>
            <person name="Gu Z."/>
            <person name="Liu H."/>
            <person name="Zhou Y."/>
        </authorList>
    </citation>
    <scope>NUCLEOTIDE SEQUENCE [LARGE SCALE GENOMIC DNA]</scope>
    <source>
        <strain evidence="2 3">NH7-4</strain>
    </source>
</reference>
<comment type="caution">
    <text evidence="2">The sequence shown here is derived from an EMBL/GenBank/DDBJ whole genome shotgun (WGS) entry which is preliminary data.</text>
</comment>
<dbReference type="AlphaFoldDB" id="A0A4Y8SE45"/>
<dbReference type="GO" id="GO:0006508">
    <property type="term" value="P:proteolysis"/>
    <property type="evidence" value="ECO:0007669"/>
    <property type="project" value="InterPro"/>
</dbReference>
<dbReference type="InterPro" id="IPR005074">
    <property type="entry name" value="Peptidase_C39"/>
</dbReference>
<accession>A0A4Y8SE45</accession>
<dbReference type="GO" id="GO:0005524">
    <property type="term" value="F:ATP binding"/>
    <property type="evidence" value="ECO:0007669"/>
    <property type="project" value="InterPro"/>
</dbReference>
<protein>
    <recommendedName>
        <fullName evidence="1">Peptidase C39 domain-containing protein</fullName>
    </recommendedName>
</protein>
<organism evidence="2 3">
    <name type="scientific">Mucilaginibacter psychrotolerans</name>
    <dbReference type="NCBI Taxonomy" id="1524096"/>
    <lineage>
        <taxon>Bacteria</taxon>
        <taxon>Pseudomonadati</taxon>
        <taxon>Bacteroidota</taxon>
        <taxon>Sphingobacteriia</taxon>
        <taxon>Sphingobacteriales</taxon>
        <taxon>Sphingobacteriaceae</taxon>
        <taxon>Mucilaginibacter</taxon>
    </lineage>
</organism>
<evidence type="ECO:0000259" key="1">
    <source>
        <dbReference type="Pfam" id="PF03412"/>
    </source>
</evidence>
<dbReference type="Pfam" id="PF03412">
    <property type="entry name" value="Peptidase_C39"/>
    <property type="match status" value="1"/>
</dbReference>
<proteinExistence type="predicted"/>
<dbReference type="GO" id="GO:0016020">
    <property type="term" value="C:membrane"/>
    <property type="evidence" value="ECO:0007669"/>
    <property type="project" value="InterPro"/>
</dbReference>
<feature type="domain" description="Peptidase C39" evidence="1">
    <location>
        <begin position="7"/>
        <end position="32"/>
    </location>
</feature>
<sequence length="43" mass="5079">MKLTSSHYAQPDQMDCGPTCLRTVAKHFGRNWFFYYKSVHVNL</sequence>
<dbReference type="Proteomes" id="UP000297540">
    <property type="component" value="Unassembled WGS sequence"/>
</dbReference>
<evidence type="ECO:0000313" key="2">
    <source>
        <dbReference type="EMBL" id="TFF37363.1"/>
    </source>
</evidence>
<keyword evidence="3" id="KW-1185">Reference proteome</keyword>
<evidence type="ECO:0000313" key="3">
    <source>
        <dbReference type="Proteomes" id="UP000297540"/>
    </source>
</evidence>